<evidence type="ECO:0000256" key="1">
    <source>
        <dbReference type="ARBA" id="ARBA00022679"/>
    </source>
</evidence>
<evidence type="ECO:0000256" key="2">
    <source>
        <dbReference type="ARBA" id="ARBA00023315"/>
    </source>
</evidence>
<keyword evidence="1 4" id="KW-0808">Transferase</keyword>
<evidence type="ECO:0000313" key="4">
    <source>
        <dbReference type="EMBL" id="RHM45241.1"/>
    </source>
</evidence>
<dbReference type="InterPro" id="IPR000182">
    <property type="entry name" value="GNAT_dom"/>
</dbReference>
<feature type="domain" description="N-acetyltransferase" evidence="3">
    <location>
        <begin position="1"/>
        <end position="154"/>
    </location>
</feature>
<dbReference type="SUPFAM" id="SSF55729">
    <property type="entry name" value="Acyl-CoA N-acyltransferases (Nat)"/>
    <property type="match status" value="2"/>
</dbReference>
<dbReference type="CDD" id="cd04301">
    <property type="entry name" value="NAT_SF"/>
    <property type="match status" value="2"/>
</dbReference>
<gene>
    <name evidence="4" type="ORF">DWZ68_04725</name>
</gene>
<dbReference type="AlphaFoldDB" id="A0A415QM63"/>
<dbReference type="PROSITE" id="PS51186">
    <property type="entry name" value="GNAT"/>
    <property type="match status" value="2"/>
</dbReference>
<dbReference type="PANTHER" id="PTHR43420">
    <property type="entry name" value="ACETYLTRANSFERASE"/>
    <property type="match status" value="1"/>
</dbReference>
<feature type="domain" description="N-acetyltransferase" evidence="3">
    <location>
        <begin position="157"/>
        <end position="291"/>
    </location>
</feature>
<name>A0A415QM63_9BACT</name>
<sequence>MKYRSLSNTSFDELFEAFQQAFADYEIQLDKGEHWAMLKRRGFNPELSFAAFDENKIVSFTCNGIGYFDGALTAYDTGTGTLKEYRGQGLATQVFEYSIPYLKQAGIKEYLLEVLQHNTGAVSVYQKIGFDVSREFYYFRPETSQIITEVKSIGFPYTIQPIDINEYHSIPSFWDFKPSWQNSVESVNRSPEGFICLGVFTDDKLIGYGIFEPASGDITQIAVDKTYRRKGVGSLLFHKMIEANRFDSIKIINTDIRCDSMNAFLHSKNIEPTGKQFEMIKNCNYYAANHDH</sequence>
<proteinExistence type="predicted"/>
<dbReference type="InterPro" id="IPR050680">
    <property type="entry name" value="YpeA/RimI_acetyltransf"/>
</dbReference>
<keyword evidence="2" id="KW-0012">Acyltransferase</keyword>
<organism evidence="4 5">
    <name type="scientific">Butyricimonas virosa</name>
    <dbReference type="NCBI Taxonomy" id="544645"/>
    <lineage>
        <taxon>Bacteria</taxon>
        <taxon>Pseudomonadati</taxon>
        <taxon>Bacteroidota</taxon>
        <taxon>Bacteroidia</taxon>
        <taxon>Bacteroidales</taxon>
        <taxon>Odoribacteraceae</taxon>
        <taxon>Butyricimonas</taxon>
    </lineage>
</organism>
<dbReference type="EMBL" id="QRPV01000004">
    <property type="protein sequence ID" value="RHM45241.1"/>
    <property type="molecule type" value="Genomic_DNA"/>
</dbReference>
<dbReference type="Gene3D" id="3.40.630.30">
    <property type="match status" value="2"/>
</dbReference>
<dbReference type="Pfam" id="PF00583">
    <property type="entry name" value="Acetyltransf_1"/>
    <property type="match status" value="2"/>
</dbReference>
<dbReference type="Proteomes" id="UP000286038">
    <property type="component" value="Unassembled WGS sequence"/>
</dbReference>
<comment type="caution">
    <text evidence="4">The sequence shown here is derived from an EMBL/GenBank/DDBJ whole genome shotgun (WGS) entry which is preliminary data.</text>
</comment>
<accession>A0A415QM63</accession>
<protein>
    <submittedName>
        <fullName evidence="4">GNAT family N-acetyltransferase</fullName>
    </submittedName>
</protein>
<dbReference type="PANTHER" id="PTHR43420:SF12">
    <property type="entry name" value="N-ACETYLTRANSFERASE DOMAIN-CONTAINING PROTEIN"/>
    <property type="match status" value="1"/>
</dbReference>
<dbReference type="InterPro" id="IPR016181">
    <property type="entry name" value="Acyl_CoA_acyltransferase"/>
</dbReference>
<evidence type="ECO:0000313" key="5">
    <source>
        <dbReference type="Proteomes" id="UP000286038"/>
    </source>
</evidence>
<dbReference type="RefSeq" id="WP_118449096.1">
    <property type="nucleotide sequence ID" value="NZ_CABJDM010000004.1"/>
</dbReference>
<evidence type="ECO:0000259" key="3">
    <source>
        <dbReference type="PROSITE" id="PS51186"/>
    </source>
</evidence>
<reference evidence="4 5" key="1">
    <citation type="submission" date="2018-08" db="EMBL/GenBank/DDBJ databases">
        <title>A genome reference for cultivated species of the human gut microbiota.</title>
        <authorList>
            <person name="Zou Y."/>
            <person name="Xue W."/>
            <person name="Luo G."/>
        </authorList>
    </citation>
    <scope>NUCLEOTIDE SEQUENCE [LARGE SCALE GENOMIC DNA]</scope>
    <source>
        <strain evidence="4 5">AF34-33</strain>
    </source>
</reference>
<dbReference type="GO" id="GO:0016747">
    <property type="term" value="F:acyltransferase activity, transferring groups other than amino-acyl groups"/>
    <property type="evidence" value="ECO:0007669"/>
    <property type="project" value="InterPro"/>
</dbReference>